<organism evidence="10 11">
    <name type="scientific">Clostridium malenominatum</name>
    <dbReference type="NCBI Taxonomy" id="1539"/>
    <lineage>
        <taxon>Bacteria</taxon>
        <taxon>Bacillati</taxon>
        <taxon>Bacillota</taxon>
        <taxon>Clostridia</taxon>
        <taxon>Eubacteriales</taxon>
        <taxon>Clostridiaceae</taxon>
        <taxon>Clostridium</taxon>
    </lineage>
</organism>
<dbReference type="NCBIfam" id="TIGR00556">
    <property type="entry name" value="pantethn_trn"/>
    <property type="match status" value="1"/>
</dbReference>
<evidence type="ECO:0000256" key="5">
    <source>
        <dbReference type="ARBA" id="ARBA00022842"/>
    </source>
</evidence>
<proteinExistence type="inferred from homology"/>
<name>A0ABP3TRU9_9CLOT</name>
<dbReference type="InterPro" id="IPR002582">
    <property type="entry name" value="ACPS"/>
</dbReference>
<keyword evidence="2 8" id="KW-0808">Transferase</keyword>
<evidence type="ECO:0000256" key="4">
    <source>
        <dbReference type="ARBA" id="ARBA00022832"/>
    </source>
</evidence>
<evidence type="ECO:0000256" key="3">
    <source>
        <dbReference type="ARBA" id="ARBA00022723"/>
    </source>
</evidence>
<comment type="subcellular location">
    <subcellularLocation>
        <location evidence="8">Cytoplasm</location>
    </subcellularLocation>
</comment>
<comment type="function">
    <text evidence="8">Transfers the 4'-phosphopantetheine moiety from coenzyme A to a Ser of acyl-carrier-protein.</text>
</comment>
<dbReference type="InterPro" id="IPR008278">
    <property type="entry name" value="4-PPantetheinyl_Trfase_dom"/>
</dbReference>
<dbReference type="Proteomes" id="UP001500339">
    <property type="component" value="Unassembled WGS sequence"/>
</dbReference>
<comment type="cofactor">
    <cofactor evidence="8">
        <name>Mg(2+)</name>
        <dbReference type="ChEBI" id="CHEBI:18420"/>
    </cofactor>
</comment>
<dbReference type="InterPro" id="IPR004568">
    <property type="entry name" value="Ppantetheine-prot_Trfase_dom"/>
</dbReference>
<evidence type="ECO:0000256" key="2">
    <source>
        <dbReference type="ARBA" id="ARBA00022679"/>
    </source>
</evidence>
<evidence type="ECO:0000313" key="10">
    <source>
        <dbReference type="EMBL" id="GAA0716538.1"/>
    </source>
</evidence>
<sequence length="125" mass="13996">MIIGIGTDVIEIERIKKALEKNPKFLQRIYTEREIEYFKSVGFRINSIAGNFAGKEAVSKALGTGFRDFSIKDIEILRDKLGKPIVILKGKALEKLPKNKECNIHISISHSRDNAIASVILEGID</sequence>
<evidence type="ECO:0000256" key="1">
    <source>
        <dbReference type="ARBA" id="ARBA00022516"/>
    </source>
</evidence>
<keyword evidence="7 8" id="KW-0275">Fatty acid biosynthesis</keyword>
<feature type="binding site" evidence="8">
    <location>
        <position position="56"/>
    </location>
    <ligand>
        <name>Mg(2+)</name>
        <dbReference type="ChEBI" id="CHEBI:18420"/>
    </ligand>
</feature>
<accession>A0ABP3TRU9</accession>
<dbReference type="EC" id="2.7.8.7" evidence="8"/>
<keyword evidence="3 8" id="KW-0479">Metal-binding</keyword>
<evidence type="ECO:0000259" key="9">
    <source>
        <dbReference type="Pfam" id="PF01648"/>
    </source>
</evidence>
<feature type="domain" description="4'-phosphopantetheinyl transferase" evidence="9">
    <location>
        <begin position="4"/>
        <end position="93"/>
    </location>
</feature>
<dbReference type="RefSeq" id="WP_343765332.1">
    <property type="nucleotide sequence ID" value="NZ_BAAACF010000001.1"/>
</dbReference>
<dbReference type="NCBIfam" id="TIGR00516">
    <property type="entry name" value="acpS"/>
    <property type="match status" value="1"/>
</dbReference>
<keyword evidence="1 8" id="KW-0444">Lipid biosynthesis</keyword>
<dbReference type="SUPFAM" id="SSF56214">
    <property type="entry name" value="4'-phosphopantetheinyl transferase"/>
    <property type="match status" value="1"/>
</dbReference>
<keyword evidence="11" id="KW-1185">Reference proteome</keyword>
<evidence type="ECO:0000256" key="7">
    <source>
        <dbReference type="ARBA" id="ARBA00023160"/>
    </source>
</evidence>
<keyword evidence="5 8" id="KW-0460">Magnesium</keyword>
<dbReference type="Gene3D" id="3.90.470.20">
    <property type="entry name" value="4'-phosphopantetheinyl transferase domain"/>
    <property type="match status" value="1"/>
</dbReference>
<comment type="caution">
    <text evidence="10">The sequence shown here is derived from an EMBL/GenBank/DDBJ whole genome shotgun (WGS) entry which is preliminary data.</text>
</comment>
<dbReference type="InterPro" id="IPR037143">
    <property type="entry name" value="4-PPantetheinyl_Trfase_dom_sf"/>
</dbReference>
<comment type="catalytic activity">
    <reaction evidence="8">
        <text>apo-[ACP] + CoA = holo-[ACP] + adenosine 3',5'-bisphosphate + H(+)</text>
        <dbReference type="Rhea" id="RHEA:12068"/>
        <dbReference type="Rhea" id="RHEA-COMP:9685"/>
        <dbReference type="Rhea" id="RHEA-COMP:9690"/>
        <dbReference type="ChEBI" id="CHEBI:15378"/>
        <dbReference type="ChEBI" id="CHEBI:29999"/>
        <dbReference type="ChEBI" id="CHEBI:57287"/>
        <dbReference type="ChEBI" id="CHEBI:58343"/>
        <dbReference type="ChEBI" id="CHEBI:64479"/>
        <dbReference type="EC" id="2.7.8.7"/>
    </reaction>
</comment>
<feature type="binding site" evidence="8">
    <location>
        <position position="8"/>
    </location>
    <ligand>
        <name>Mg(2+)</name>
        <dbReference type="ChEBI" id="CHEBI:18420"/>
    </ligand>
</feature>
<dbReference type="EMBL" id="BAAACF010000001">
    <property type="protein sequence ID" value="GAA0716538.1"/>
    <property type="molecule type" value="Genomic_DNA"/>
</dbReference>
<comment type="similarity">
    <text evidence="8">Belongs to the P-Pant transferase superfamily. AcpS family.</text>
</comment>
<evidence type="ECO:0000256" key="6">
    <source>
        <dbReference type="ARBA" id="ARBA00023098"/>
    </source>
</evidence>
<evidence type="ECO:0000313" key="11">
    <source>
        <dbReference type="Proteomes" id="UP001500339"/>
    </source>
</evidence>
<dbReference type="HAMAP" id="MF_00101">
    <property type="entry name" value="AcpS"/>
    <property type="match status" value="1"/>
</dbReference>
<evidence type="ECO:0000256" key="8">
    <source>
        <dbReference type="HAMAP-Rule" id="MF_00101"/>
    </source>
</evidence>
<protein>
    <recommendedName>
        <fullName evidence="8">Holo-[acyl-carrier-protein] synthase</fullName>
        <shortName evidence="8">Holo-ACP synthase</shortName>
        <ecNumber evidence="8">2.7.8.7</ecNumber>
    </recommendedName>
    <alternativeName>
        <fullName evidence="8">4'-phosphopantetheinyl transferase AcpS</fullName>
    </alternativeName>
</protein>
<dbReference type="Pfam" id="PF01648">
    <property type="entry name" value="ACPS"/>
    <property type="match status" value="1"/>
</dbReference>
<reference evidence="11" key="1">
    <citation type="journal article" date="2019" name="Int. J. Syst. Evol. Microbiol.">
        <title>The Global Catalogue of Microorganisms (GCM) 10K type strain sequencing project: providing services to taxonomists for standard genome sequencing and annotation.</title>
        <authorList>
            <consortium name="The Broad Institute Genomics Platform"/>
            <consortium name="The Broad Institute Genome Sequencing Center for Infectious Disease"/>
            <person name="Wu L."/>
            <person name="Ma J."/>
        </authorList>
    </citation>
    <scope>NUCLEOTIDE SEQUENCE [LARGE SCALE GENOMIC DNA]</scope>
    <source>
        <strain evidence="11">JCM 1405</strain>
    </source>
</reference>
<keyword evidence="4 8" id="KW-0276">Fatty acid metabolism</keyword>
<gene>
    <name evidence="8 10" type="primary">acpS</name>
    <name evidence="10" type="ORF">GCM10008905_01130</name>
</gene>
<keyword evidence="8" id="KW-0963">Cytoplasm</keyword>
<keyword evidence="6 8" id="KW-0443">Lipid metabolism</keyword>